<reference evidence="1 2" key="1">
    <citation type="journal article" date="2019" name="Sci. Rep.">
        <title>Orb-weaving spider Araneus ventricosus genome elucidates the spidroin gene catalogue.</title>
        <authorList>
            <person name="Kono N."/>
            <person name="Nakamura H."/>
            <person name="Ohtoshi R."/>
            <person name="Moran D.A.P."/>
            <person name="Shinohara A."/>
            <person name="Yoshida Y."/>
            <person name="Fujiwara M."/>
            <person name="Mori M."/>
            <person name="Tomita M."/>
            <person name="Arakawa K."/>
        </authorList>
    </citation>
    <scope>NUCLEOTIDE SEQUENCE [LARGE SCALE GENOMIC DNA]</scope>
</reference>
<organism evidence="1 2">
    <name type="scientific">Araneus ventricosus</name>
    <name type="common">Orbweaver spider</name>
    <name type="synonym">Epeira ventricosa</name>
    <dbReference type="NCBI Taxonomy" id="182803"/>
    <lineage>
        <taxon>Eukaryota</taxon>
        <taxon>Metazoa</taxon>
        <taxon>Ecdysozoa</taxon>
        <taxon>Arthropoda</taxon>
        <taxon>Chelicerata</taxon>
        <taxon>Arachnida</taxon>
        <taxon>Araneae</taxon>
        <taxon>Araneomorphae</taxon>
        <taxon>Entelegynae</taxon>
        <taxon>Araneoidea</taxon>
        <taxon>Araneidae</taxon>
        <taxon>Araneus</taxon>
    </lineage>
</organism>
<proteinExistence type="predicted"/>
<sequence>MRLYRQAINPSTYLSPNLTRTYIPDDKSCVPNFIHLAISVFELSRSHEDRLPVDGFCPNMDRNLQIMCEDHIPNVIPLTVFEFPDIIPNLCPSDSGISDISSWNFSTISSCTRK</sequence>
<dbReference type="AlphaFoldDB" id="A0A4Y2F421"/>
<evidence type="ECO:0000313" key="1">
    <source>
        <dbReference type="EMBL" id="GBM34835.1"/>
    </source>
</evidence>
<dbReference type="EMBL" id="BGPR01000770">
    <property type="protein sequence ID" value="GBM34835.1"/>
    <property type="molecule type" value="Genomic_DNA"/>
</dbReference>
<accession>A0A4Y2F421</accession>
<evidence type="ECO:0000313" key="2">
    <source>
        <dbReference type="Proteomes" id="UP000499080"/>
    </source>
</evidence>
<keyword evidence="2" id="KW-1185">Reference proteome</keyword>
<comment type="caution">
    <text evidence="1">The sequence shown here is derived from an EMBL/GenBank/DDBJ whole genome shotgun (WGS) entry which is preliminary data.</text>
</comment>
<name>A0A4Y2F421_ARAVE</name>
<gene>
    <name evidence="1" type="ORF">AVEN_208039_1</name>
</gene>
<dbReference type="Proteomes" id="UP000499080">
    <property type="component" value="Unassembled WGS sequence"/>
</dbReference>
<protein>
    <submittedName>
        <fullName evidence="1">Uncharacterized protein</fullName>
    </submittedName>
</protein>